<dbReference type="EMBL" id="CAJVQC010068219">
    <property type="protein sequence ID" value="CAG8807926.1"/>
    <property type="molecule type" value="Genomic_DNA"/>
</dbReference>
<comment type="caution">
    <text evidence="1">The sequence shown here is derived from an EMBL/GenBank/DDBJ whole genome shotgun (WGS) entry which is preliminary data.</text>
</comment>
<keyword evidence="2" id="KW-1185">Reference proteome</keyword>
<sequence length="143" mass="16502">AKKTTRFKCGDVTKAINAEKLIDYDALKTCFKSIPFNATNAAQIIDSASHILSNYYVFLDQANKNPPNGFTYQPIDIIGELKSLRKTKFKSDYDFKIALRTLIFKLKDGHTRFSSICYQNFHYEQNLSLFSVITTDKKKRQKQ</sequence>
<organism evidence="1 2">
    <name type="scientific">Racocetra persica</name>
    <dbReference type="NCBI Taxonomy" id="160502"/>
    <lineage>
        <taxon>Eukaryota</taxon>
        <taxon>Fungi</taxon>
        <taxon>Fungi incertae sedis</taxon>
        <taxon>Mucoromycota</taxon>
        <taxon>Glomeromycotina</taxon>
        <taxon>Glomeromycetes</taxon>
        <taxon>Diversisporales</taxon>
        <taxon>Gigasporaceae</taxon>
        <taxon>Racocetra</taxon>
    </lineage>
</organism>
<feature type="non-terminal residue" evidence="1">
    <location>
        <position position="1"/>
    </location>
</feature>
<evidence type="ECO:0000313" key="2">
    <source>
        <dbReference type="Proteomes" id="UP000789920"/>
    </source>
</evidence>
<protein>
    <submittedName>
        <fullName evidence="1">26758_t:CDS:1</fullName>
    </submittedName>
</protein>
<feature type="non-terminal residue" evidence="1">
    <location>
        <position position="143"/>
    </location>
</feature>
<evidence type="ECO:0000313" key="1">
    <source>
        <dbReference type="EMBL" id="CAG8807926.1"/>
    </source>
</evidence>
<dbReference type="Proteomes" id="UP000789920">
    <property type="component" value="Unassembled WGS sequence"/>
</dbReference>
<accession>A0ACA9RUM3</accession>
<gene>
    <name evidence="1" type="ORF">RPERSI_LOCUS22494</name>
</gene>
<proteinExistence type="predicted"/>
<reference evidence="1" key="1">
    <citation type="submission" date="2021-06" db="EMBL/GenBank/DDBJ databases">
        <authorList>
            <person name="Kallberg Y."/>
            <person name="Tangrot J."/>
            <person name="Rosling A."/>
        </authorList>
    </citation>
    <scope>NUCLEOTIDE SEQUENCE</scope>
    <source>
        <strain evidence="1">MA461A</strain>
    </source>
</reference>
<name>A0ACA9RUM3_9GLOM</name>